<dbReference type="STRING" id="847.BRW83_0122"/>
<keyword evidence="4" id="KW-0732">Signal</keyword>
<dbReference type="SUPFAM" id="SSF53850">
    <property type="entry name" value="Periplasmic binding protein-like II"/>
    <property type="match status" value="1"/>
</dbReference>
<evidence type="ECO:0000256" key="3">
    <source>
        <dbReference type="ARBA" id="ARBA00022448"/>
    </source>
</evidence>
<dbReference type="InterPro" id="IPR000914">
    <property type="entry name" value="SBP_5_dom"/>
</dbReference>
<dbReference type="GO" id="GO:0015833">
    <property type="term" value="P:peptide transport"/>
    <property type="evidence" value="ECO:0007669"/>
    <property type="project" value="TreeGrafter"/>
</dbReference>
<evidence type="ECO:0000256" key="4">
    <source>
        <dbReference type="ARBA" id="ARBA00022729"/>
    </source>
</evidence>
<comment type="subcellular location">
    <subcellularLocation>
        <location evidence="1">Cell envelope</location>
    </subcellularLocation>
</comment>
<dbReference type="Gene3D" id="3.40.190.10">
    <property type="entry name" value="Periplasmic binding protein-like II"/>
    <property type="match status" value="1"/>
</dbReference>
<dbReference type="eggNOG" id="COG4166">
    <property type="taxonomic scope" value="Bacteria"/>
</dbReference>
<feature type="domain" description="Solute-binding protein family 5" evidence="5">
    <location>
        <begin position="58"/>
        <end position="492"/>
    </location>
</feature>
<dbReference type="Pfam" id="PF00496">
    <property type="entry name" value="SBP_bac_5"/>
    <property type="match status" value="1"/>
</dbReference>
<dbReference type="Gene3D" id="3.10.105.10">
    <property type="entry name" value="Dipeptide-binding Protein, Domain 3"/>
    <property type="match status" value="1"/>
</dbReference>
<evidence type="ECO:0000313" key="7">
    <source>
        <dbReference type="Proteomes" id="UP000005089"/>
    </source>
</evidence>
<dbReference type="InterPro" id="IPR039424">
    <property type="entry name" value="SBP_5"/>
</dbReference>
<organism evidence="6 7">
    <name type="scientific">Oxalobacter formigenes OXCC13</name>
    <dbReference type="NCBI Taxonomy" id="556269"/>
    <lineage>
        <taxon>Bacteria</taxon>
        <taxon>Pseudomonadati</taxon>
        <taxon>Pseudomonadota</taxon>
        <taxon>Betaproteobacteria</taxon>
        <taxon>Burkholderiales</taxon>
        <taxon>Oxalobacteraceae</taxon>
        <taxon>Oxalobacter</taxon>
    </lineage>
</organism>
<dbReference type="EMBL" id="GG658170">
    <property type="protein sequence ID" value="EEO30928.1"/>
    <property type="molecule type" value="Genomic_DNA"/>
</dbReference>
<dbReference type="HOGENOM" id="CLU_017028_6_0_4"/>
<sequence>MVLPFVHAADSHKVLHYVFPSPETGFDPAVAHDMYSGQVIRSIYETLYAYDYLARPAKLVPSTAASMPVVSNHGKTYTITLKKGIYFTDDSAFGGKKRELTASDYIYSLKRLMDPAVRSTWGWLLEGKVIGLDALAKQARKTGHLDYAKPIRGLELVDRYTFRIHLNKPDYNLTHVLAHYPTSAVAHEIVDKYTDGNGQIMAHPVGTGPYVLTEWQRGSKMILDANPAYRGFIWDFRAGSDPEDKRIVEEMKGKRMPQIGRVEIAVIPEDQSRWLAFENREVDLFNLDGPLAPRALEKGHLRPELASKGVRLSRIIEPELSQFYFNMQNEVVGGLSKEKIALRRAIAMAHNVKEEINVVWNGEAIPLEYPIPPGIIGHDAKYKSSVRYEPKIANALLDKFGYKKGADGYRRMPNGKPLVIVFSARADSTGQQQLEMWKKTFDKLGIKMQSDKRLFPDLLKAEKQCRLMMRTSPWIADYPDGSNFMQLFYGPHTGQSNNGCTRIPQYDRLYEQSVALPDGHERDLLYHKMTRLLEVYAPTRIGYARYRNMLLQPYVIGYKKHPVMHNEWIYIDIDNDKR</sequence>
<name>C3XCK2_OXAFO</name>
<dbReference type="GO" id="GO:1904680">
    <property type="term" value="F:peptide transmembrane transporter activity"/>
    <property type="evidence" value="ECO:0007669"/>
    <property type="project" value="TreeGrafter"/>
</dbReference>
<dbReference type="PIRSF" id="PIRSF002741">
    <property type="entry name" value="MppA"/>
    <property type="match status" value="1"/>
</dbReference>
<dbReference type="PANTHER" id="PTHR30290">
    <property type="entry name" value="PERIPLASMIC BINDING COMPONENT OF ABC TRANSPORTER"/>
    <property type="match status" value="1"/>
</dbReference>
<evidence type="ECO:0000256" key="1">
    <source>
        <dbReference type="ARBA" id="ARBA00004196"/>
    </source>
</evidence>
<accession>C3XCK2</accession>
<reference evidence="6 7" key="1">
    <citation type="submission" date="2009-02" db="EMBL/GenBank/DDBJ databases">
        <title>The Genome Sequence of Oxalobacter formigenes OXCC13.</title>
        <authorList>
            <consortium name="The Broad Institute Genome Sequencing Platform"/>
            <person name="Ward D."/>
            <person name="Young S.K."/>
            <person name="Kodira C.D."/>
            <person name="Zeng Q."/>
            <person name="Koehrsen M."/>
            <person name="Alvarado L."/>
            <person name="Berlin A."/>
            <person name="Borenstein D."/>
            <person name="Chen Z."/>
            <person name="Engels R."/>
            <person name="Freedman E."/>
            <person name="Gellesch M."/>
            <person name="Goldberg J."/>
            <person name="Griggs A."/>
            <person name="Gujja S."/>
            <person name="Heiman D."/>
            <person name="Hepburn T."/>
            <person name="Howarth C."/>
            <person name="Jen D."/>
            <person name="Larson L."/>
            <person name="Lewis B."/>
            <person name="Mehta T."/>
            <person name="Park D."/>
            <person name="Pearson M."/>
            <person name="Roberts A."/>
            <person name="Saif S."/>
            <person name="Shea T."/>
            <person name="Shenoy N."/>
            <person name="Sisk P."/>
            <person name="Stolte C."/>
            <person name="Sykes S."/>
            <person name="Walk T."/>
            <person name="White J."/>
            <person name="Yandava C."/>
            <person name="Allison M.J."/>
            <person name="Lander E."/>
            <person name="Nusbaum C."/>
            <person name="Galagan J."/>
            <person name="Birren B."/>
        </authorList>
    </citation>
    <scope>NUCLEOTIDE SEQUENCE [LARGE SCALE GENOMIC DNA]</scope>
    <source>
        <strain evidence="6 7">OXCC13</strain>
    </source>
</reference>
<dbReference type="Gene3D" id="3.90.76.10">
    <property type="entry name" value="Dipeptide-binding Protein, Domain 1"/>
    <property type="match status" value="1"/>
</dbReference>
<gene>
    <name evidence="6" type="ORF">OFBG_01956</name>
</gene>
<keyword evidence="3" id="KW-0813">Transport</keyword>
<dbReference type="PANTHER" id="PTHR30290:SF10">
    <property type="entry name" value="PERIPLASMIC OLIGOPEPTIDE-BINDING PROTEIN-RELATED"/>
    <property type="match status" value="1"/>
</dbReference>
<evidence type="ECO:0000256" key="2">
    <source>
        <dbReference type="ARBA" id="ARBA00005695"/>
    </source>
</evidence>
<dbReference type="Proteomes" id="UP000005089">
    <property type="component" value="Unassembled WGS sequence"/>
</dbReference>
<comment type="similarity">
    <text evidence="2">Belongs to the bacterial solute-binding protein 5 family.</text>
</comment>
<dbReference type="CDD" id="cd08505">
    <property type="entry name" value="PBP2_NikA_DppA_OppA_like_18"/>
    <property type="match status" value="1"/>
</dbReference>
<keyword evidence="7" id="KW-1185">Reference proteome</keyword>
<evidence type="ECO:0000313" key="6">
    <source>
        <dbReference type="EMBL" id="EEO30928.1"/>
    </source>
</evidence>
<protein>
    <submittedName>
        <fullName evidence="6">ABC transporter, substrate-binding protein, family 5</fullName>
    </submittedName>
</protein>
<dbReference type="GO" id="GO:0043190">
    <property type="term" value="C:ATP-binding cassette (ABC) transporter complex"/>
    <property type="evidence" value="ECO:0007669"/>
    <property type="project" value="InterPro"/>
</dbReference>
<proteinExistence type="inferred from homology"/>
<evidence type="ECO:0000259" key="5">
    <source>
        <dbReference type="Pfam" id="PF00496"/>
    </source>
</evidence>
<dbReference type="InterPro" id="IPR030678">
    <property type="entry name" value="Peptide/Ni-bd"/>
</dbReference>
<dbReference type="GO" id="GO:0030288">
    <property type="term" value="C:outer membrane-bounded periplasmic space"/>
    <property type="evidence" value="ECO:0007669"/>
    <property type="project" value="UniProtKB-ARBA"/>
</dbReference>
<dbReference type="AlphaFoldDB" id="C3XCK2"/>